<evidence type="ECO:0000256" key="4">
    <source>
        <dbReference type="ARBA" id="ARBA00022692"/>
    </source>
</evidence>
<gene>
    <name evidence="8" type="ORF">LEA_04143</name>
</gene>
<dbReference type="PANTHER" id="PTHR36838:SF3">
    <property type="entry name" value="TRANSPORTER AUXIN EFFLUX CARRIER EC FAMILY"/>
    <property type="match status" value="1"/>
</dbReference>
<dbReference type="GO" id="GO:0016020">
    <property type="term" value="C:membrane"/>
    <property type="evidence" value="ECO:0007669"/>
    <property type="project" value="UniProtKB-SubCell"/>
</dbReference>
<keyword evidence="4 7" id="KW-0812">Transmembrane</keyword>
<evidence type="ECO:0000256" key="3">
    <source>
        <dbReference type="ARBA" id="ARBA00022475"/>
    </source>
</evidence>
<reference evidence="8" key="1">
    <citation type="journal article" date="2013" name="Environ. Microbiol.">
        <title>Microbiota from the distal guts of lean and obese adolescents exhibit partial functional redundancy besides clear differences in community structure.</title>
        <authorList>
            <person name="Ferrer M."/>
            <person name="Ruiz A."/>
            <person name="Lanza F."/>
            <person name="Haange S.B."/>
            <person name="Oberbach A."/>
            <person name="Till H."/>
            <person name="Bargiela R."/>
            <person name="Campoy C."/>
            <person name="Segura M.T."/>
            <person name="Richter M."/>
            <person name="von Bergen M."/>
            <person name="Seifert J."/>
            <person name="Suarez A."/>
        </authorList>
    </citation>
    <scope>NUCLEOTIDE SEQUENCE</scope>
</reference>
<sequence length="103" mass="11542">MFLSDVATAAKQVFILYVLVLLGFICDRTKIYTEKAARLTNDLLFYIVTPAIIIQSFSSVEMSGENVRGMLMSFLGGTILHVVAIVICIPFWRKTDKKSVVHI</sequence>
<dbReference type="AlphaFoldDB" id="K1UC15"/>
<comment type="subcellular location">
    <subcellularLocation>
        <location evidence="1">Membrane</location>
        <topology evidence="1">Multi-pass membrane protein</topology>
    </subcellularLocation>
</comment>
<dbReference type="InterPro" id="IPR004776">
    <property type="entry name" value="Mem_transp_PIN-like"/>
</dbReference>
<comment type="caution">
    <text evidence="8">The sequence shown here is derived from an EMBL/GenBank/DDBJ whole genome shotgun (WGS) entry which is preliminary data.</text>
</comment>
<feature type="transmembrane region" description="Helical" evidence="7">
    <location>
        <begin position="6"/>
        <end position="27"/>
    </location>
</feature>
<keyword evidence="2" id="KW-0813">Transport</keyword>
<keyword evidence="5 7" id="KW-1133">Transmembrane helix</keyword>
<organism evidence="8">
    <name type="scientific">human gut metagenome</name>
    <dbReference type="NCBI Taxonomy" id="408170"/>
    <lineage>
        <taxon>unclassified sequences</taxon>
        <taxon>metagenomes</taxon>
        <taxon>organismal metagenomes</taxon>
    </lineage>
</organism>
<evidence type="ECO:0000256" key="7">
    <source>
        <dbReference type="SAM" id="Phobius"/>
    </source>
</evidence>
<evidence type="ECO:0000256" key="5">
    <source>
        <dbReference type="ARBA" id="ARBA00022989"/>
    </source>
</evidence>
<protein>
    <submittedName>
        <fullName evidence="8">Permease</fullName>
    </submittedName>
</protein>
<name>K1UC15_9ZZZZ</name>
<feature type="transmembrane region" description="Helical" evidence="7">
    <location>
        <begin position="39"/>
        <end position="58"/>
    </location>
</feature>
<feature type="transmembrane region" description="Helical" evidence="7">
    <location>
        <begin position="70"/>
        <end position="92"/>
    </location>
</feature>
<accession>K1UC15</accession>
<dbReference type="Pfam" id="PF03547">
    <property type="entry name" value="Mem_trans"/>
    <property type="match status" value="1"/>
</dbReference>
<dbReference type="EMBL" id="AJWY01002732">
    <property type="protein sequence ID" value="EKC77514.1"/>
    <property type="molecule type" value="Genomic_DNA"/>
</dbReference>
<evidence type="ECO:0000256" key="6">
    <source>
        <dbReference type="ARBA" id="ARBA00023136"/>
    </source>
</evidence>
<evidence type="ECO:0000313" key="8">
    <source>
        <dbReference type="EMBL" id="EKC77514.1"/>
    </source>
</evidence>
<keyword evidence="3" id="KW-1003">Cell membrane</keyword>
<dbReference type="GO" id="GO:0055085">
    <property type="term" value="P:transmembrane transport"/>
    <property type="evidence" value="ECO:0007669"/>
    <property type="project" value="InterPro"/>
</dbReference>
<keyword evidence="6 7" id="KW-0472">Membrane</keyword>
<evidence type="ECO:0000256" key="2">
    <source>
        <dbReference type="ARBA" id="ARBA00022448"/>
    </source>
</evidence>
<dbReference type="PANTHER" id="PTHR36838">
    <property type="entry name" value="AUXIN EFFLUX CARRIER FAMILY PROTEIN"/>
    <property type="match status" value="1"/>
</dbReference>
<proteinExistence type="predicted"/>
<evidence type="ECO:0000256" key="1">
    <source>
        <dbReference type="ARBA" id="ARBA00004141"/>
    </source>
</evidence>